<dbReference type="PANTHER" id="PTHR47623">
    <property type="entry name" value="OS09G0287300 PROTEIN"/>
    <property type="match status" value="1"/>
</dbReference>
<name>A0ABV0CWH9_9SPHN</name>
<dbReference type="CDD" id="cd07067">
    <property type="entry name" value="HP_PGM_like"/>
    <property type="match status" value="1"/>
</dbReference>
<evidence type="ECO:0000313" key="2">
    <source>
        <dbReference type="Proteomes" id="UP001484535"/>
    </source>
</evidence>
<comment type="caution">
    <text evidence="1">The sequence shown here is derived from an EMBL/GenBank/DDBJ whole genome shotgun (WGS) entry which is preliminary data.</text>
</comment>
<keyword evidence="2" id="KW-1185">Reference proteome</keyword>
<dbReference type="EMBL" id="JBDLBR010000002">
    <property type="protein sequence ID" value="MEN7537032.1"/>
    <property type="molecule type" value="Genomic_DNA"/>
</dbReference>
<dbReference type="Pfam" id="PF00300">
    <property type="entry name" value="His_Phos_1"/>
    <property type="match status" value="1"/>
</dbReference>
<proteinExistence type="predicted"/>
<accession>A0ABV0CWH9</accession>
<reference evidence="1 2" key="1">
    <citation type="submission" date="2024-05" db="EMBL/GenBank/DDBJ databases">
        <authorList>
            <person name="Park S."/>
        </authorList>
    </citation>
    <scope>NUCLEOTIDE SEQUENCE [LARGE SCALE GENOMIC DNA]</scope>
    <source>
        <strain evidence="1 2">DGU5</strain>
    </source>
</reference>
<dbReference type="RefSeq" id="WP_346784481.1">
    <property type="nucleotide sequence ID" value="NZ_JBDLBR010000002.1"/>
</dbReference>
<gene>
    <name evidence="1" type="ORF">ABDJ38_07580</name>
</gene>
<dbReference type="SUPFAM" id="SSF53254">
    <property type="entry name" value="Phosphoglycerate mutase-like"/>
    <property type="match status" value="1"/>
</dbReference>
<protein>
    <submittedName>
        <fullName evidence="1">Histidine phosphatase family protein</fullName>
    </submittedName>
</protein>
<dbReference type="InterPro" id="IPR029033">
    <property type="entry name" value="His_PPase_superfam"/>
</dbReference>
<dbReference type="Gene3D" id="3.40.50.1240">
    <property type="entry name" value="Phosphoglycerate mutase-like"/>
    <property type="match status" value="1"/>
</dbReference>
<dbReference type="Proteomes" id="UP001484535">
    <property type="component" value="Unassembled WGS sequence"/>
</dbReference>
<evidence type="ECO:0000313" key="1">
    <source>
        <dbReference type="EMBL" id="MEN7537032.1"/>
    </source>
</evidence>
<dbReference type="InterPro" id="IPR013078">
    <property type="entry name" value="His_Pase_superF_clade-1"/>
</dbReference>
<sequence>MAKVKRLGLFRHAKSDWDDMSLRDFDRGLNARGRRGAALMGRHISEYGAKWDRVLASPAKRIRLTLESSALAVPVEFVDAAYLADSTTLMGMLTAIEGDPAAVMLAGHNPGLQELALDLVGATNENALFSEVLAKFPTAGFAVLDLAIDNWADCAPGCGRIVHFARPRDLDPELGPLGVS</sequence>
<organism evidence="1 2">
    <name type="scientific">Aurantiacibacter flavus</name>
    <dbReference type="NCBI Taxonomy" id="3145232"/>
    <lineage>
        <taxon>Bacteria</taxon>
        <taxon>Pseudomonadati</taxon>
        <taxon>Pseudomonadota</taxon>
        <taxon>Alphaproteobacteria</taxon>
        <taxon>Sphingomonadales</taxon>
        <taxon>Erythrobacteraceae</taxon>
        <taxon>Aurantiacibacter</taxon>
    </lineage>
</organism>
<dbReference type="PANTHER" id="PTHR47623:SF1">
    <property type="entry name" value="OS09G0287300 PROTEIN"/>
    <property type="match status" value="1"/>
</dbReference>